<name>A0AAE1C3A5_9PEZI</name>
<organism evidence="6 7">
    <name type="scientific">Recurvomyces mirabilis</name>
    <dbReference type="NCBI Taxonomy" id="574656"/>
    <lineage>
        <taxon>Eukaryota</taxon>
        <taxon>Fungi</taxon>
        <taxon>Dikarya</taxon>
        <taxon>Ascomycota</taxon>
        <taxon>Pezizomycotina</taxon>
        <taxon>Dothideomycetes</taxon>
        <taxon>Dothideomycetidae</taxon>
        <taxon>Mycosphaerellales</taxon>
        <taxon>Teratosphaeriaceae</taxon>
        <taxon>Recurvomyces</taxon>
    </lineage>
</organism>
<dbReference type="CDD" id="cd12148">
    <property type="entry name" value="fungal_TF_MHR"/>
    <property type="match status" value="1"/>
</dbReference>
<evidence type="ECO:0000256" key="3">
    <source>
        <dbReference type="ARBA" id="ARBA00023125"/>
    </source>
</evidence>
<dbReference type="InterPro" id="IPR051711">
    <property type="entry name" value="Stress_Response_Reg"/>
</dbReference>
<comment type="caution">
    <text evidence="6">The sequence shown here is derived from an EMBL/GenBank/DDBJ whole genome shotgun (WGS) entry which is preliminary data.</text>
</comment>
<dbReference type="GO" id="GO:0005634">
    <property type="term" value="C:nucleus"/>
    <property type="evidence" value="ECO:0007669"/>
    <property type="project" value="UniProtKB-SubCell"/>
</dbReference>
<gene>
    <name evidence="6" type="ORF">LTR78_003820</name>
</gene>
<dbReference type="GO" id="GO:0043565">
    <property type="term" value="F:sequence-specific DNA binding"/>
    <property type="evidence" value="ECO:0007669"/>
    <property type="project" value="TreeGrafter"/>
</dbReference>
<sequence length="369" mass="40590">MLIGYRRIGIYHGRPASIHRSEIDVKLPSSECDVIGPSTASGTSHLLQSIHLTSQAEAFLCEISLLRRCKRSSMIDIFRRIRQLKMGTRGWRPPGSSGPSLAPASTRAETHSRLDRCLLEMFIGRPFILLHRRTKASGQVRRGHDINASMPPAPAPLQSDEECEFLVQDCVAAAREAIGICHAMQEGGLGLARSSYIEYSSCRAGLLVLIAYGICYCTNEYVGVLQKGLQVLREMASASESARSEVSLLETLEASLRRLRGSTQPVQTTTTPSSLIQESYEGFADWYKNRNKAAATGASSTPSALLQSSVSNVTRIGVEDSMSMQNEPQYHSGPFEFDLFGDGTFPTPDYGQYSNAEKEFLDSLPWIQD</sequence>
<dbReference type="PANTHER" id="PTHR47540">
    <property type="entry name" value="THIAMINE REPRESSIBLE GENES REGULATORY PROTEIN THI5"/>
    <property type="match status" value="1"/>
</dbReference>
<proteinExistence type="predicted"/>
<evidence type="ECO:0000256" key="1">
    <source>
        <dbReference type="ARBA" id="ARBA00004123"/>
    </source>
</evidence>
<dbReference type="EMBL" id="JAUTXT010000010">
    <property type="protein sequence ID" value="KAK3676544.1"/>
    <property type="molecule type" value="Genomic_DNA"/>
</dbReference>
<accession>A0AAE1C3A5</accession>
<dbReference type="PANTHER" id="PTHR47540:SF4">
    <property type="entry name" value="TRANSCRIPTION FACTOR RGLT"/>
    <property type="match status" value="1"/>
</dbReference>
<reference evidence="6" key="1">
    <citation type="submission" date="2023-07" db="EMBL/GenBank/DDBJ databases">
        <title>Black Yeasts Isolated from many extreme environments.</title>
        <authorList>
            <person name="Coleine C."/>
            <person name="Stajich J.E."/>
            <person name="Selbmann L."/>
        </authorList>
    </citation>
    <scope>NUCLEOTIDE SEQUENCE</scope>
    <source>
        <strain evidence="6">CCFEE 5485</strain>
    </source>
</reference>
<evidence type="ECO:0000313" key="6">
    <source>
        <dbReference type="EMBL" id="KAK3676544.1"/>
    </source>
</evidence>
<evidence type="ECO:0000256" key="2">
    <source>
        <dbReference type="ARBA" id="ARBA00023015"/>
    </source>
</evidence>
<comment type="subcellular location">
    <subcellularLocation>
        <location evidence="1">Nucleus</location>
    </subcellularLocation>
</comment>
<protein>
    <submittedName>
        <fullName evidence="6">Uncharacterized protein</fullName>
    </submittedName>
</protein>
<evidence type="ECO:0000313" key="7">
    <source>
        <dbReference type="Proteomes" id="UP001274830"/>
    </source>
</evidence>
<keyword evidence="5" id="KW-0539">Nucleus</keyword>
<dbReference type="Proteomes" id="UP001274830">
    <property type="component" value="Unassembled WGS sequence"/>
</dbReference>
<evidence type="ECO:0000256" key="4">
    <source>
        <dbReference type="ARBA" id="ARBA00023163"/>
    </source>
</evidence>
<evidence type="ECO:0000256" key="5">
    <source>
        <dbReference type="ARBA" id="ARBA00023242"/>
    </source>
</evidence>
<dbReference type="AlphaFoldDB" id="A0AAE1C3A5"/>
<keyword evidence="4" id="KW-0804">Transcription</keyword>
<keyword evidence="7" id="KW-1185">Reference proteome</keyword>
<dbReference type="GO" id="GO:0045944">
    <property type="term" value="P:positive regulation of transcription by RNA polymerase II"/>
    <property type="evidence" value="ECO:0007669"/>
    <property type="project" value="TreeGrafter"/>
</dbReference>
<keyword evidence="2" id="KW-0805">Transcription regulation</keyword>
<keyword evidence="3" id="KW-0238">DNA-binding</keyword>